<evidence type="ECO:0000313" key="2">
    <source>
        <dbReference type="Proteomes" id="UP000626148"/>
    </source>
</evidence>
<keyword evidence="2" id="KW-1185">Reference proteome</keyword>
<organism evidence="1 2">
    <name type="scientific">Saccharospirillum salsuginis</name>
    <dbReference type="NCBI Taxonomy" id="418750"/>
    <lineage>
        <taxon>Bacteria</taxon>
        <taxon>Pseudomonadati</taxon>
        <taxon>Pseudomonadota</taxon>
        <taxon>Gammaproteobacteria</taxon>
        <taxon>Oceanospirillales</taxon>
        <taxon>Saccharospirillaceae</taxon>
        <taxon>Saccharospirillum</taxon>
    </lineage>
</organism>
<reference evidence="1" key="2">
    <citation type="submission" date="2020-09" db="EMBL/GenBank/DDBJ databases">
        <authorList>
            <person name="Sun Q."/>
            <person name="Kim S."/>
        </authorList>
    </citation>
    <scope>NUCLEOTIDE SEQUENCE</scope>
    <source>
        <strain evidence="1">KCTC 22169</strain>
    </source>
</reference>
<dbReference type="Proteomes" id="UP000626148">
    <property type="component" value="Unassembled WGS sequence"/>
</dbReference>
<name>A0A918N4L4_9GAMM</name>
<dbReference type="RefSeq" id="WP_189606538.1">
    <property type="nucleotide sequence ID" value="NZ_BMXR01000001.1"/>
</dbReference>
<sequence length="366" mass="40636">MAMDANDANKDGWHHHWKAIIALYKRRKRLYSGLSEARTAATAEHLLLGHLAGLRHCWSYLEPNPAKPPEAFAQLLSGLCSADPEARTQTLEQLEALLEGPDLQEDSDLQEAVETALRLAMPIKESPSDSGTLFDLIQSYTATHSWLSDIPWPSYETASEAGQSGVAQPDDFVSLLTAHQVPSLKDRMIDTPNSAMVFGLASRLGDESALDRLLALENEKPEWVLPAYWLASTRPALERLLSALSDPRLAPIAAPVWQVMSGQALDQEPALGVAGKKKKTGPLLPNPEPAAQWWDQHSSQNGPWLDGKPVTAEHIESYLTRFCGNATLPVWWLWQFEKHKVLPNMVHSWHRQRVAVLRREATHGTG</sequence>
<dbReference type="EMBL" id="BMXR01000001">
    <property type="protein sequence ID" value="GGX38626.1"/>
    <property type="molecule type" value="Genomic_DNA"/>
</dbReference>
<comment type="caution">
    <text evidence="1">The sequence shown here is derived from an EMBL/GenBank/DDBJ whole genome shotgun (WGS) entry which is preliminary data.</text>
</comment>
<protein>
    <submittedName>
        <fullName evidence="1">Uncharacterized protein</fullName>
    </submittedName>
</protein>
<dbReference type="AlphaFoldDB" id="A0A918N4L4"/>
<evidence type="ECO:0000313" key="1">
    <source>
        <dbReference type="EMBL" id="GGX38626.1"/>
    </source>
</evidence>
<reference evidence="1" key="1">
    <citation type="journal article" date="2014" name="Int. J. Syst. Evol. Microbiol.">
        <title>Complete genome sequence of Corynebacterium casei LMG S-19264T (=DSM 44701T), isolated from a smear-ripened cheese.</title>
        <authorList>
            <consortium name="US DOE Joint Genome Institute (JGI-PGF)"/>
            <person name="Walter F."/>
            <person name="Albersmeier A."/>
            <person name="Kalinowski J."/>
            <person name="Ruckert C."/>
        </authorList>
    </citation>
    <scope>NUCLEOTIDE SEQUENCE</scope>
    <source>
        <strain evidence="1">KCTC 22169</strain>
    </source>
</reference>
<gene>
    <name evidence="1" type="ORF">GCM10007392_01030</name>
</gene>
<proteinExistence type="predicted"/>
<accession>A0A918N4L4</accession>